<gene>
    <name evidence="2" type="ORF">GCM10010961_04220</name>
</gene>
<dbReference type="Proteomes" id="UP000611500">
    <property type="component" value="Unassembled WGS sequence"/>
</dbReference>
<comment type="caution">
    <text evidence="2">The sequence shown here is derived from an EMBL/GenBank/DDBJ whole genome shotgun (WGS) entry which is preliminary data.</text>
</comment>
<dbReference type="Pfam" id="PF01755">
    <property type="entry name" value="Glyco_transf_25"/>
    <property type="match status" value="1"/>
</dbReference>
<evidence type="ECO:0000259" key="1">
    <source>
        <dbReference type="Pfam" id="PF01755"/>
    </source>
</evidence>
<evidence type="ECO:0000313" key="3">
    <source>
        <dbReference type="Proteomes" id="UP000611500"/>
    </source>
</evidence>
<proteinExistence type="predicted"/>
<keyword evidence="3" id="KW-1185">Reference proteome</keyword>
<sequence>MSLPVHFINLDRVPERAAFMQEQCARAGFDRVHRFSAVDAATTPLSPRYRPGRWGAYWSLLLSEVAVFESHRALWQQVAESGQPAVLMEDDVLLSEQAGAVCAALATAAERFDMVKLDSPGGPLRLGPATRMGGQSLRPLTGVIASAAAYLLTPTGAALLLRQSQSYCDHLDDFLTRRYPGYRAFQLDPAVAVQGMFADLADRSDIPPSISGSERTGAAPRARADKGPAAYRLVKELRRSTRKMTRRLITDRLLLARGGCLAAVPLASDLPPYRP</sequence>
<dbReference type="AlphaFoldDB" id="A0A8J3H2V2"/>
<feature type="domain" description="Glycosyl transferase family 25" evidence="1">
    <location>
        <begin position="4"/>
        <end position="116"/>
    </location>
</feature>
<dbReference type="InterPro" id="IPR002654">
    <property type="entry name" value="Glyco_trans_25"/>
</dbReference>
<name>A0A8J3H2V2_9RHOB</name>
<accession>A0A8J3H2V2</accession>
<evidence type="ECO:0000313" key="2">
    <source>
        <dbReference type="EMBL" id="GHG80778.1"/>
    </source>
</evidence>
<dbReference type="EMBL" id="BNAP01000001">
    <property type="protein sequence ID" value="GHG80778.1"/>
    <property type="molecule type" value="Genomic_DNA"/>
</dbReference>
<reference evidence="2" key="1">
    <citation type="journal article" date="2014" name="Int. J. Syst. Evol. Microbiol.">
        <title>Complete genome sequence of Corynebacterium casei LMG S-19264T (=DSM 44701T), isolated from a smear-ripened cheese.</title>
        <authorList>
            <consortium name="US DOE Joint Genome Institute (JGI-PGF)"/>
            <person name="Walter F."/>
            <person name="Albersmeier A."/>
            <person name="Kalinowski J."/>
            <person name="Ruckert C."/>
        </authorList>
    </citation>
    <scope>NUCLEOTIDE SEQUENCE</scope>
    <source>
        <strain evidence="2">CGMCC 1.7081</strain>
    </source>
</reference>
<organism evidence="2 3">
    <name type="scientific">Pseudodonghicola xiamenensis</name>
    <dbReference type="NCBI Taxonomy" id="337702"/>
    <lineage>
        <taxon>Bacteria</taxon>
        <taxon>Pseudomonadati</taxon>
        <taxon>Pseudomonadota</taxon>
        <taxon>Alphaproteobacteria</taxon>
        <taxon>Rhodobacterales</taxon>
        <taxon>Paracoccaceae</taxon>
        <taxon>Pseudodonghicola</taxon>
    </lineage>
</organism>
<dbReference type="CDD" id="cd06532">
    <property type="entry name" value="Glyco_transf_25"/>
    <property type="match status" value="1"/>
</dbReference>
<reference evidence="2" key="2">
    <citation type="submission" date="2020-09" db="EMBL/GenBank/DDBJ databases">
        <authorList>
            <person name="Sun Q."/>
            <person name="Zhou Y."/>
        </authorList>
    </citation>
    <scope>NUCLEOTIDE SEQUENCE</scope>
    <source>
        <strain evidence="2">CGMCC 1.7081</strain>
    </source>
</reference>
<protein>
    <recommendedName>
        <fullName evidence="1">Glycosyl transferase family 25 domain-containing protein</fullName>
    </recommendedName>
</protein>